<evidence type="ECO:0000313" key="2">
    <source>
        <dbReference type="EMBL" id="KAK5858776.1"/>
    </source>
</evidence>
<dbReference type="Proteomes" id="UP001346869">
    <property type="component" value="Unassembled WGS sequence"/>
</dbReference>
<feature type="compositionally biased region" description="Basic and acidic residues" evidence="1">
    <location>
        <begin position="24"/>
        <end position="36"/>
    </location>
</feature>
<comment type="caution">
    <text evidence="2">The sequence shown here is derived from an EMBL/GenBank/DDBJ whole genome shotgun (WGS) entry which is preliminary data.</text>
</comment>
<proteinExistence type="predicted"/>
<keyword evidence="3" id="KW-1185">Reference proteome</keyword>
<gene>
    <name evidence="2" type="ORF">PBY51_002891</name>
</gene>
<evidence type="ECO:0000313" key="3">
    <source>
        <dbReference type="Proteomes" id="UP001346869"/>
    </source>
</evidence>
<protein>
    <submittedName>
        <fullName evidence="2">Uncharacterized protein</fullName>
    </submittedName>
</protein>
<reference evidence="2 3" key="2">
    <citation type="journal article" date="2023" name="Mol. Biol. Evol.">
        <title>Genomics of Secondarily Temperate Adaptation in the Only Non-Antarctic Icefish.</title>
        <authorList>
            <person name="Rivera-Colon A.G."/>
            <person name="Rayamajhi N."/>
            <person name="Minhas B.F."/>
            <person name="Madrigal G."/>
            <person name="Bilyk K.T."/>
            <person name="Yoon V."/>
            <person name="Hune M."/>
            <person name="Gregory S."/>
            <person name="Cheng C.H.C."/>
            <person name="Catchen J.M."/>
        </authorList>
    </citation>
    <scope>NUCLEOTIDE SEQUENCE [LARGE SCALE GENOMIC DNA]</scope>
    <source>
        <strain evidence="2">JMC-PN-2008</strain>
    </source>
</reference>
<dbReference type="EMBL" id="JAUZQC010000015">
    <property type="protein sequence ID" value="KAK5858776.1"/>
    <property type="molecule type" value="Genomic_DNA"/>
</dbReference>
<evidence type="ECO:0000256" key="1">
    <source>
        <dbReference type="SAM" id="MobiDB-lite"/>
    </source>
</evidence>
<name>A0AAN8ADJ6_ELEMC</name>
<organism evidence="2 3">
    <name type="scientific">Eleginops maclovinus</name>
    <name type="common">Patagonian blennie</name>
    <name type="synonym">Eleginus maclovinus</name>
    <dbReference type="NCBI Taxonomy" id="56733"/>
    <lineage>
        <taxon>Eukaryota</taxon>
        <taxon>Metazoa</taxon>
        <taxon>Chordata</taxon>
        <taxon>Craniata</taxon>
        <taxon>Vertebrata</taxon>
        <taxon>Euteleostomi</taxon>
        <taxon>Actinopterygii</taxon>
        <taxon>Neopterygii</taxon>
        <taxon>Teleostei</taxon>
        <taxon>Neoteleostei</taxon>
        <taxon>Acanthomorphata</taxon>
        <taxon>Eupercaria</taxon>
        <taxon>Perciformes</taxon>
        <taxon>Notothenioidei</taxon>
        <taxon>Eleginopidae</taxon>
        <taxon>Eleginops</taxon>
    </lineage>
</organism>
<dbReference type="AlphaFoldDB" id="A0AAN8ADJ6"/>
<reference evidence="2 3" key="1">
    <citation type="journal article" date="2023" name="Genes (Basel)">
        <title>Chromosome-Level Genome Assembly and Circadian Gene Repertoire of the Patagonia Blennie Eleginops maclovinus-The Closest Ancestral Proxy of Antarctic Cryonotothenioids.</title>
        <authorList>
            <person name="Cheng C.C."/>
            <person name="Rivera-Colon A.G."/>
            <person name="Minhas B.F."/>
            <person name="Wilson L."/>
            <person name="Rayamajhi N."/>
            <person name="Vargas-Chacoff L."/>
            <person name="Catchen J.M."/>
        </authorList>
    </citation>
    <scope>NUCLEOTIDE SEQUENCE [LARGE SCALE GENOMIC DNA]</scope>
    <source>
        <strain evidence="2">JMC-PN-2008</strain>
    </source>
</reference>
<accession>A0AAN8ADJ6</accession>
<feature type="compositionally biased region" description="Basic residues" evidence="1">
    <location>
        <begin position="10"/>
        <end position="23"/>
    </location>
</feature>
<feature type="region of interest" description="Disordered" evidence="1">
    <location>
        <begin position="1"/>
        <end position="47"/>
    </location>
</feature>
<sequence length="103" mass="11483">MGVKGEISGRGKKKKASYVRRKGSREQSEGDGDVGKETAGPRGSINEAIDLSVQRSSAVLSLSSLIYPHHQHGMDFLLCIFISVISMDRRIKEEQRRRRKGKV</sequence>